<keyword evidence="1" id="KW-0347">Helicase</keyword>
<keyword evidence="2" id="KW-1185">Reference proteome</keyword>
<protein>
    <submittedName>
        <fullName evidence="1">DExH-box ATP-dependent RNA helicase DExH10</fullName>
    </submittedName>
</protein>
<evidence type="ECO:0000313" key="1">
    <source>
        <dbReference type="EMBL" id="KAI7990933.1"/>
    </source>
</evidence>
<dbReference type="Proteomes" id="UP001060215">
    <property type="component" value="Chromosome 13"/>
</dbReference>
<organism evidence="1 2">
    <name type="scientific">Camellia lanceoleosa</name>
    <dbReference type="NCBI Taxonomy" id="1840588"/>
    <lineage>
        <taxon>Eukaryota</taxon>
        <taxon>Viridiplantae</taxon>
        <taxon>Streptophyta</taxon>
        <taxon>Embryophyta</taxon>
        <taxon>Tracheophyta</taxon>
        <taxon>Spermatophyta</taxon>
        <taxon>Magnoliopsida</taxon>
        <taxon>eudicotyledons</taxon>
        <taxon>Gunneridae</taxon>
        <taxon>Pentapetalae</taxon>
        <taxon>asterids</taxon>
        <taxon>Ericales</taxon>
        <taxon>Theaceae</taxon>
        <taxon>Camellia</taxon>
    </lineage>
</organism>
<gene>
    <name evidence="1" type="ORF">LOK49_LG12G02605</name>
</gene>
<reference evidence="1 2" key="1">
    <citation type="journal article" date="2022" name="Plant J.">
        <title>Chromosome-level genome of Camellia lanceoleosa provides a valuable resource for understanding genome evolution and self-incompatibility.</title>
        <authorList>
            <person name="Gong W."/>
            <person name="Xiao S."/>
            <person name="Wang L."/>
            <person name="Liao Z."/>
            <person name="Chang Y."/>
            <person name="Mo W."/>
            <person name="Hu G."/>
            <person name="Li W."/>
            <person name="Zhao G."/>
            <person name="Zhu H."/>
            <person name="Hu X."/>
            <person name="Ji K."/>
            <person name="Xiang X."/>
            <person name="Song Q."/>
            <person name="Yuan D."/>
            <person name="Jin S."/>
            <person name="Zhang L."/>
        </authorList>
    </citation>
    <scope>NUCLEOTIDE SEQUENCE [LARGE SCALE GENOMIC DNA]</scope>
    <source>
        <strain evidence="1">SQ_2022a</strain>
    </source>
</reference>
<keyword evidence="1" id="KW-0378">Hydrolase</keyword>
<sequence>MILERELTNSSKDLWRIILFLSLSLSLSLARVQQTCIALLSRSSSSSEDLQRHTYISYEEALVRLICLILVQPLIYGWGPSPSGMEMMPMLLPDGRIGYVLQQPGGQPLTPPPQQRSGRSGSRGGGPSGGRRGNDSGRGRSRENGSRPKPCPPRPGEKGEMHVVPVQLPLISALSKISLSIPSDLRPVEARQSILFAIQELEKRFPQGLPKLNPVKLGMAIKSDLSLLRSVPAPLVVDFFHFISPGLMALSGFTCLAPVAKTPAVFFSFEEHSVPDAGAVADVASGELAASAAATTAGELPATAASVEDAASTIPTKCSNAPPV</sequence>
<keyword evidence="1" id="KW-0067">ATP-binding</keyword>
<comment type="caution">
    <text evidence="1">The sequence shown here is derived from an EMBL/GenBank/DDBJ whole genome shotgun (WGS) entry which is preliminary data.</text>
</comment>
<accession>A0ACC0FQN1</accession>
<dbReference type="EMBL" id="CM045770">
    <property type="protein sequence ID" value="KAI7990933.1"/>
    <property type="molecule type" value="Genomic_DNA"/>
</dbReference>
<proteinExistence type="predicted"/>
<evidence type="ECO:0000313" key="2">
    <source>
        <dbReference type="Proteomes" id="UP001060215"/>
    </source>
</evidence>
<keyword evidence="1" id="KW-0547">Nucleotide-binding</keyword>
<name>A0ACC0FQN1_9ERIC</name>